<name>A0A8H5D7F1_9AGAR</name>
<feature type="transmembrane region" description="Helical" evidence="1">
    <location>
        <begin position="256"/>
        <end position="282"/>
    </location>
</feature>
<evidence type="ECO:0000256" key="1">
    <source>
        <dbReference type="SAM" id="Phobius"/>
    </source>
</evidence>
<dbReference type="OrthoDB" id="3174319at2759"/>
<protein>
    <submittedName>
        <fullName evidence="2">Uncharacterized protein</fullName>
    </submittedName>
</protein>
<evidence type="ECO:0000313" key="2">
    <source>
        <dbReference type="EMBL" id="KAF5353602.1"/>
    </source>
</evidence>
<organism evidence="2 3">
    <name type="scientific">Tetrapyrgos nigripes</name>
    <dbReference type="NCBI Taxonomy" id="182062"/>
    <lineage>
        <taxon>Eukaryota</taxon>
        <taxon>Fungi</taxon>
        <taxon>Dikarya</taxon>
        <taxon>Basidiomycota</taxon>
        <taxon>Agaricomycotina</taxon>
        <taxon>Agaricomycetes</taxon>
        <taxon>Agaricomycetidae</taxon>
        <taxon>Agaricales</taxon>
        <taxon>Marasmiineae</taxon>
        <taxon>Marasmiaceae</taxon>
        <taxon>Tetrapyrgos</taxon>
    </lineage>
</organism>
<feature type="transmembrane region" description="Helical" evidence="1">
    <location>
        <begin position="139"/>
        <end position="158"/>
    </location>
</feature>
<keyword evidence="1" id="KW-1133">Transmembrane helix</keyword>
<keyword evidence="3" id="KW-1185">Reference proteome</keyword>
<feature type="transmembrane region" description="Helical" evidence="1">
    <location>
        <begin position="60"/>
        <end position="77"/>
    </location>
</feature>
<accession>A0A8H5D7F1</accession>
<comment type="caution">
    <text evidence="2">The sequence shown here is derived from an EMBL/GenBank/DDBJ whole genome shotgun (WGS) entry which is preliminary data.</text>
</comment>
<keyword evidence="1" id="KW-0472">Membrane</keyword>
<dbReference type="Proteomes" id="UP000559256">
    <property type="component" value="Unassembled WGS sequence"/>
</dbReference>
<keyword evidence="1" id="KW-0812">Transmembrane</keyword>
<proteinExistence type="predicted"/>
<dbReference type="AlphaFoldDB" id="A0A8H5D7F1"/>
<feature type="transmembrane region" description="Helical" evidence="1">
    <location>
        <begin position="178"/>
        <end position="204"/>
    </location>
</feature>
<feature type="transmembrane region" description="Helical" evidence="1">
    <location>
        <begin position="83"/>
        <end position="101"/>
    </location>
</feature>
<evidence type="ECO:0000313" key="3">
    <source>
        <dbReference type="Proteomes" id="UP000559256"/>
    </source>
</evidence>
<feature type="transmembrane region" description="Helical" evidence="1">
    <location>
        <begin position="225"/>
        <end position="250"/>
    </location>
</feature>
<feature type="transmembrane region" description="Helical" evidence="1">
    <location>
        <begin position="23"/>
        <end position="48"/>
    </location>
</feature>
<sequence>MLQAQQPSSFPLSNSDLLVIKSWIFGTAIEWLILGVNATLALTIFFAILSQQTYRSGPQLLLLALVVSMLILATTDATLSLQFFLLQIRLLGYSVVNVAIFQQQVVDIRIAGNMVSRLNYVIGDGIVVWRAWVMFPRNLVVKGILLICFMGSLGGALADGGLAAAELLHGSTDLGNRVNILIMALPLLITNMAATGLIGYKAWLHGQDIKKTLKDCGNQVSRAQKILMLLFESGMIYCGVWITDTILSFSTKIGSIAFQTIATALPGLATLYPILIILLVALERSREEIRSRNDMSLSQSIRFASVQTAASQTESQVERQTEVMSE</sequence>
<reference evidence="2 3" key="1">
    <citation type="journal article" date="2020" name="ISME J.">
        <title>Uncovering the hidden diversity of litter-decomposition mechanisms in mushroom-forming fungi.</title>
        <authorList>
            <person name="Floudas D."/>
            <person name="Bentzer J."/>
            <person name="Ahren D."/>
            <person name="Johansson T."/>
            <person name="Persson P."/>
            <person name="Tunlid A."/>
        </authorList>
    </citation>
    <scope>NUCLEOTIDE SEQUENCE [LARGE SCALE GENOMIC DNA]</scope>
    <source>
        <strain evidence="2 3">CBS 291.85</strain>
    </source>
</reference>
<dbReference type="EMBL" id="JAACJM010000063">
    <property type="protein sequence ID" value="KAF5353602.1"/>
    <property type="molecule type" value="Genomic_DNA"/>
</dbReference>
<gene>
    <name evidence="2" type="ORF">D9758_013777</name>
</gene>